<gene>
    <name evidence="4" type="ORF">ACFSQ3_07420</name>
</gene>
<proteinExistence type="predicted"/>
<dbReference type="SUPFAM" id="SSF52374">
    <property type="entry name" value="Nucleotidylyl transferase"/>
    <property type="match status" value="1"/>
</dbReference>
<dbReference type="InterPro" id="IPR004821">
    <property type="entry name" value="Cyt_trans-like"/>
</dbReference>
<organism evidence="4 5">
    <name type="scientific">Sphingobacterium corticis</name>
    <dbReference type="NCBI Taxonomy" id="1812823"/>
    <lineage>
        <taxon>Bacteria</taxon>
        <taxon>Pseudomonadati</taxon>
        <taxon>Bacteroidota</taxon>
        <taxon>Sphingobacteriia</taxon>
        <taxon>Sphingobacteriales</taxon>
        <taxon>Sphingobacteriaceae</taxon>
        <taxon>Sphingobacterium</taxon>
    </lineage>
</organism>
<keyword evidence="2 4" id="KW-0548">Nucleotidyltransferase</keyword>
<evidence type="ECO:0000313" key="4">
    <source>
        <dbReference type="EMBL" id="MFD2598778.1"/>
    </source>
</evidence>
<reference evidence="5" key="1">
    <citation type="journal article" date="2019" name="Int. J. Syst. Evol. Microbiol.">
        <title>The Global Catalogue of Microorganisms (GCM) 10K type strain sequencing project: providing services to taxonomists for standard genome sequencing and annotation.</title>
        <authorList>
            <consortium name="The Broad Institute Genomics Platform"/>
            <consortium name="The Broad Institute Genome Sequencing Center for Infectious Disease"/>
            <person name="Wu L."/>
            <person name="Ma J."/>
        </authorList>
    </citation>
    <scope>NUCLEOTIDE SEQUENCE [LARGE SCALE GENOMIC DNA]</scope>
    <source>
        <strain evidence="5">KCTC 42248</strain>
    </source>
</reference>
<evidence type="ECO:0000313" key="5">
    <source>
        <dbReference type="Proteomes" id="UP001597393"/>
    </source>
</evidence>
<sequence>MRIGITFSAFDLLHAGHVKMLEDAKDQCDYLICGLQTDPTLDRAEKNKPTQTVVERYIQLKGCKHVDKVIPYATEQDLLDILQSFKIDVRILGDEYAHKNFTGRAYCEQKGIELYFNRRENRFSSSALRQVVFEKQRDEEATIVPIKEPLMISSPAKQKLVL</sequence>
<keyword evidence="1" id="KW-0808">Transferase</keyword>
<dbReference type="PANTHER" id="PTHR43793:SF1">
    <property type="entry name" value="FAD SYNTHASE"/>
    <property type="match status" value="1"/>
</dbReference>
<feature type="domain" description="Cytidyltransferase-like" evidence="3">
    <location>
        <begin position="9"/>
        <end position="99"/>
    </location>
</feature>
<dbReference type="EMBL" id="JBHUMA010000006">
    <property type="protein sequence ID" value="MFD2598778.1"/>
    <property type="molecule type" value="Genomic_DNA"/>
</dbReference>
<evidence type="ECO:0000256" key="1">
    <source>
        <dbReference type="ARBA" id="ARBA00022679"/>
    </source>
</evidence>
<dbReference type="Proteomes" id="UP001597393">
    <property type="component" value="Unassembled WGS sequence"/>
</dbReference>
<accession>A0ABW5NLG7</accession>
<dbReference type="PANTHER" id="PTHR43793">
    <property type="entry name" value="FAD SYNTHASE"/>
    <property type="match status" value="1"/>
</dbReference>
<dbReference type="NCBIfam" id="TIGR00125">
    <property type="entry name" value="cyt_tran_rel"/>
    <property type="match status" value="1"/>
</dbReference>
<dbReference type="GO" id="GO:0016779">
    <property type="term" value="F:nucleotidyltransferase activity"/>
    <property type="evidence" value="ECO:0007669"/>
    <property type="project" value="UniProtKB-KW"/>
</dbReference>
<dbReference type="InterPro" id="IPR050385">
    <property type="entry name" value="Archaeal_FAD_synthase"/>
</dbReference>
<keyword evidence="5" id="KW-1185">Reference proteome</keyword>
<name>A0ABW5NLG7_9SPHI</name>
<evidence type="ECO:0000259" key="3">
    <source>
        <dbReference type="Pfam" id="PF01467"/>
    </source>
</evidence>
<dbReference type="Gene3D" id="3.40.50.620">
    <property type="entry name" value="HUPs"/>
    <property type="match status" value="1"/>
</dbReference>
<evidence type="ECO:0000256" key="2">
    <source>
        <dbReference type="ARBA" id="ARBA00022695"/>
    </source>
</evidence>
<dbReference type="RefSeq" id="WP_380868908.1">
    <property type="nucleotide sequence ID" value="NZ_JBHUMA010000006.1"/>
</dbReference>
<dbReference type="Pfam" id="PF01467">
    <property type="entry name" value="CTP_transf_like"/>
    <property type="match status" value="1"/>
</dbReference>
<dbReference type="InterPro" id="IPR014729">
    <property type="entry name" value="Rossmann-like_a/b/a_fold"/>
</dbReference>
<comment type="caution">
    <text evidence="4">The sequence shown here is derived from an EMBL/GenBank/DDBJ whole genome shotgun (WGS) entry which is preliminary data.</text>
</comment>
<protein>
    <submittedName>
        <fullName evidence="4">Adenylyltransferase/cytidyltransferase family protein</fullName>
    </submittedName>
</protein>